<dbReference type="PANTHER" id="PTHR42929">
    <property type="entry name" value="INNER MEMBRANE ABC TRANSPORTER PERMEASE PROTEIN YDCU-RELATED-RELATED"/>
    <property type="match status" value="1"/>
</dbReference>
<keyword evidence="7 8" id="KW-0472">Membrane</keyword>
<dbReference type="Proteomes" id="UP001139516">
    <property type="component" value="Unassembled WGS sequence"/>
</dbReference>
<keyword evidence="6 8" id="KW-1133">Transmembrane helix</keyword>
<accession>A0A9X2BYL8</accession>
<evidence type="ECO:0000256" key="6">
    <source>
        <dbReference type="ARBA" id="ARBA00022989"/>
    </source>
</evidence>
<dbReference type="InterPro" id="IPR000515">
    <property type="entry name" value="MetI-like"/>
</dbReference>
<dbReference type="Gene3D" id="1.10.3720.10">
    <property type="entry name" value="MetI-like"/>
    <property type="match status" value="1"/>
</dbReference>
<proteinExistence type="inferred from homology"/>
<evidence type="ECO:0000256" key="3">
    <source>
        <dbReference type="ARBA" id="ARBA00022448"/>
    </source>
</evidence>
<evidence type="ECO:0000256" key="8">
    <source>
        <dbReference type="RuleBase" id="RU363032"/>
    </source>
</evidence>
<comment type="caution">
    <text evidence="10">The sequence shown here is derived from an EMBL/GenBank/DDBJ whole genome shotgun (WGS) entry which is preliminary data.</text>
</comment>
<evidence type="ECO:0000259" key="9">
    <source>
        <dbReference type="PROSITE" id="PS50928"/>
    </source>
</evidence>
<evidence type="ECO:0000256" key="7">
    <source>
        <dbReference type="ARBA" id="ARBA00023136"/>
    </source>
</evidence>
<feature type="domain" description="ABC transmembrane type-1" evidence="9">
    <location>
        <begin position="66"/>
        <end position="272"/>
    </location>
</feature>
<dbReference type="GO" id="GO:0005886">
    <property type="term" value="C:plasma membrane"/>
    <property type="evidence" value="ECO:0007669"/>
    <property type="project" value="UniProtKB-SubCell"/>
</dbReference>
<dbReference type="SUPFAM" id="SSF161098">
    <property type="entry name" value="MetI-like"/>
    <property type="match status" value="1"/>
</dbReference>
<dbReference type="RefSeq" id="WP_248669119.1">
    <property type="nucleotide sequence ID" value="NZ_JALPRX010000104.1"/>
</dbReference>
<gene>
    <name evidence="10" type="ORF">M0638_22060</name>
</gene>
<feature type="transmembrane region" description="Helical" evidence="8">
    <location>
        <begin position="70"/>
        <end position="91"/>
    </location>
</feature>
<organism evidence="10 11">
    <name type="scientific">Roseomonas acroporae</name>
    <dbReference type="NCBI Taxonomy" id="2937791"/>
    <lineage>
        <taxon>Bacteria</taxon>
        <taxon>Pseudomonadati</taxon>
        <taxon>Pseudomonadota</taxon>
        <taxon>Alphaproteobacteria</taxon>
        <taxon>Acetobacterales</taxon>
        <taxon>Roseomonadaceae</taxon>
        <taxon>Roseomonas</taxon>
    </lineage>
</organism>
<comment type="similarity">
    <text evidence="2">Belongs to the binding-protein-dependent transport system permease family. CysTW subfamily.</text>
</comment>
<feature type="transmembrane region" description="Helical" evidence="8">
    <location>
        <begin position="153"/>
        <end position="174"/>
    </location>
</feature>
<protein>
    <submittedName>
        <fullName evidence="10">ABC transporter permease</fullName>
    </submittedName>
</protein>
<feature type="transmembrane region" description="Helical" evidence="8">
    <location>
        <begin position="194"/>
        <end position="216"/>
    </location>
</feature>
<feature type="transmembrane region" description="Helical" evidence="8">
    <location>
        <begin position="98"/>
        <end position="115"/>
    </location>
</feature>
<keyword evidence="11" id="KW-1185">Reference proteome</keyword>
<evidence type="ECO:0000256" key="4">
    <source>
        <dbReference type="ARBA" id="ARBA00022475"/>
    </source>
</evidence>
<dbReference type="AlphaFoldDB" id="A0A9X2BYL8"/>
<evidence type="ECO:0000256" key="1">
    <source>
        <dbReference type="ARBA" id="ARBA00004651"/>
    </source>
</evidence>
<reference evidence="10" key="1">
    <citation type="submission" date="2022-04" db="EMBL/GenBank/DDBJ databases">
        <title>Roseomonas acroporae sp. nov., isolated from coral Acropora digitifera.</title>
        <authorList>
            <person name="Sun H."/>
        </authorList>
    </citation>
    <scope>NUCLEOTIDE SEQUENCE</scope>
    <source>
        <strain evidence="10">NAR14</strain>
    </source>
</reference>
<feature type="transmembrane region" description="Helical" evidence="8">
    <location>
        <begin position="249"/>
        <end position="276"/>
    </location>
</feature>
<name>A0A9X2BYL8_9PROT</name>
<dbReference type="InterPro" id="IPR035906">
    <property type="entry name" value="MetI-like_sf"/>
</dbReference>
<evidence type="ECO:0000313" key="11">
    <source>
        <dbReference type="Proteomes" id="UP001139516"/>
    </source>
</evidence>
<keyword evidence="4" id="KW-1003">Cell membrane</keyword>
<dbReference type="GO" id="GO:0055085">
    <property type="term" value="P:transmembrane transport"/>
    <property type="evidence" value="ECO:0007669"/>
    <property type="project" value="InterPro"/>
</dbReference>
<dbReference type="PANTHER" id="PTHR42929:SF5">
    <property type="entry name" value="ABC TRANSPORTER PERMEASE PROTEIN"/>
    <property type="match status" value="1"/>
</dbReference>
<keyword evidence="5 8" id="KW-0812">Transmembrane</keyword>
<sequence>MRSRALVPWLWLLPAGCLLVPFFVLPLAVTFRNSFWRDDDSGVAVPAFTFANYARVLGDPYYLQVFGNTLWIALLIAALALAIAFPFAWLLARLTGRAQALVFWVVYLPLYVSVVMRAFGWIVILADSGVVNQALLAMGLIRQPIRILFEVEGMVIGMLHRYLPLMIVPLVTALRKLDPSLLRASANLGAGHWYTWRRVVVPAALPGIVAGTQLVFSGVLSDYVTPSLMGASGYQLVAPAIYYEAATNSAWALAGAMATLTLALVSLLLVVANALLRRFAPWAATL</sequence>
<feature type="transmembrane region" description="Helical" evidence="8">
    <location>
        <begin position="9"/>
        <end position="29"/>
    </location>
</feature>
<dbReference type="Pfam" id="PF00528">
    <property type="entry name" value="BPD_transp_1"/>
    <property type="match status" value="1"/>
</dbReference>
<evidence type="ECO:0000256" key="5">
    <source>
        <dbReference type="ARBA" id="ARBA00022692"/>
    </source>
</evidence>
<comment type="subcellular location">
    <subcellularLocation>
        <location evidence="1 8">Cell membrane</location>
        <topology evidence="1 8">Multi-pass membrane protein</topology>
    </subcellularLocation>
</comment>
<keyword evidence="3 8" id="KW-0813">Transport</keyword>
<evidence type="ECO:0000313" key="10">
    <source>
        <dbReference type="EMBL" id="MCK8787064.1"/>
    </source>
</evidence>
<dbReference type="EMBL" id="JALPRX010000104">
    <property type="protein sequence ID" value="MCK8787064.1"/>
    <property type="molecule type" value="Genomic_DNA"/>
</dbReference>
<dbReference type="PROSITE" id="PS50928">
    <property type="entry name" value="ABC_TM1"/>
    <property type="match status" value="1"/>
</dbReference>
<dbReference type="CDD" id="cd06261">
    <property type="entry name" value="TM_PBP2"/>
    <property type="match status" value="1"/>
</dbReference>
<evidence type="ECO:0000256" key="2">
    <source>
        <dbReference type="ARBA" id="ARBA00007069"/>
    </source>
</evidence>